<evidence type="ECO:0000313" key="2">
    <source>
        <dbReference type="Proteomes" id="UP000176665"/>
    </source>
</evidence>
<gene>
    <name evidence="1" type="ORF">A2W14_07020</name>
</gene>
<proteinExistence type="predicted"/>
<dbReference type="STRING" id="1798371.A2W14_07020"/>
<sequence>MDNQIITILTKIRKDLTEVKKKLEDLEPVYGSNIWWDWSDHRAIKDYQEGNYKKVSSKNKLKKLLQSFKS</sequence>
<dbReference type="AlphaFoldDB" id="A0A1F5YT18"/>
<name>A0A1F5YT18_9BACT</name>
<organism evidence="1 2">
    <name type="scientific">Candidatus Gottesmanbacteria bacterium RBG_16_37_8</name>
    <dbReference type="NCBI Taxonomy" id="1798371"/>
    <lineage>
        <taxon>Bacteria</taxon>
        <taxon>Candidatus Gottesmaniibacteriota</taxon>
    </lineage>
</organism>
<dbReference type="EMBL" id="MFJA01000035">
    <property type="protein sequence ID" value="OGG03246.1"/>
    <property type="molecule type" value="Genomic_DNA"/>
</dbReference>
<comment type="caution">
    <text evidence="1">The sequence shown here is derived from an EMBL/GenBank/DDBJ whole genome shotgun (WGS) entry which is preliminary data.</text>
</comment>
<protein>
    <submittedName>
        <fullName evidence="1">Uncharacterized protein</fullName>
    </submittedName>
</protein>
<dbReference type="Proteomes" id="UP000176665">
    <property type="component" value="Unassembled WGS sequence"/>
</dbReference>
<reference evidence="1 2" key="1">
    <citation type="journal article" date="2016" name="Nat. Commun.">
        <title>Thousands of microbial genomes shed light on interconnected biogeochemical processes in an aquifer system.</title>
        <authorList>
            <person name="Anantharaman K."/>
            <person name="Brown C.T."/>
            <person name="Hug L.A."/>
            <person name="Sharon I."/>
            <person name="Castelle C.J."/>
            <person name="Probst A.J."/>
            <person name="Thomas B.C."/>
            <person name="Singh A."/>
            <person name="Wilkins M.J."/>
            <person name="Karaoz U."/>
            <person name="Brodie E.L."/>
            <person name="Williams K.H."/>
            <person name="Hubbard S.S."/>
            <person name="Banfield J.F."/>
        </authorList>
    </citation>
    <scope>NUCLEOTIDE SEQUENCE [LARGE SCALE GENOMIC DNA]</scope>
</reference>
<evidence type="ECO:0000313" key="1">
    <source>
        <dbReference type="EMBL" id="OGG03246.1"/>
    </source>
</evidence>
<accession>A0A1F5YT18</accession>